<reference evidence="3" key="1">
    <citation type="submission" date="2020-07" db="EMBL/GenBank/DDBJ databases">
        <authorList>
            <person name="Ferguson B K."/>
        </authorList>
    </citation>
    <scope>NUCLEOTIDE SEQUENCE</scope>
    <source>
        <strain evidence="3">L06</strain>
    </source>
</reference>
<proteinExistence type="predicted"/>
<name>A0A6V7JPD5_9HYME</name>
<keyword evidence="1" id="KW-0175">Coiled coil</keyword>
<dbReference type="EMBL" id="CADCXW020000018">
    <property type="protein sequence ID" value="CAD1552650.1"/>
    <property type="molecule type" value="Genomic_DNA"/>
</dbReference>
<sequence>MPDSTCTRLTLKNFNRNVNNPLRVIDEIFKKLRKKLKNDIFKFERNAASSEINAAKNKLRIINRNITKLVSELSLFNNTMIKQYEPWKDSRLNGKIPDDSIEIINLKKSDNSHRIIPLEMECECDSESDRNCDTEPDTNDEEYLPINYSNRLLEFKHKETIDQFCTAKVQTQDKAIQVYDNCSIDYDMKIGYSLLMKADFDPNQNKEVFKPVIIEDPFFDKYEEQFIFYLQSLEEQSCHDDGDEEKENASPEKKSLTDIIDHDLSIEKINEPINEKITFNQPENFDGNVSEIDGKSLNIDPSIDINQLIDLDSKTRNDEAAESEQESPLHNNSEISTMPTNIYEIRHEETATAVEALMEVQPQLNSNLSAHHKRDSNLCDDDDECTILD</sequence>
<evidence type="ECO:0000313" key="3">
    <source>
        <dbReference type="EMBL" id="CAD1552650.1"/>
    </source>
</evidence>
<evidence type="ECO:0000256" key="1">
    <source>
        <dbReference type="SAM" id="Coils"/>
    </source>
</evidence>
<feature type="compositionally biased region" description="Polar residues" evidence="2">
    <location>
        <begin position="326"/>
        <end position="337"/>
    </location>
</feature>
<accession>A0A6V7JPD5</accession>
<evidence type="ECO:0000256" key="2">
    <source>
        <dbReference type="SAM" id="MobiDB-lite"/>
    </source>
</evidence>
<feature type="region of interest" description="Disordered" evidence="2">
    <location>
        <begin position="368"/>
        <end position="389"/>
    </location>
</feature>
<feature type="coiled-coil region" evidence="1">
    <location>
        <begin position="45"/>
        <end position="72"/>
    </location>
</feature>
<organism evidence="3">
    <name type="scientific">Bracon brevicornis</name>
    <dbReference type="NCBI Taxonomy" id="1563983"/>
    <lineage>
        <taxon>Eukaryota</taxon>
        <taxon>Metazoa</taxon>
        <taxon>Ecdysozoa</taxon>
        <taxon>Arthropoda</taxon>
        <taxon>Hexapoda</taxon>
        <taxon>Insecta</taxon>
        <taxon>Pterygota</taxon>
        <taxon>Neoptera</taxon>
        <taxon>Endopterygota</taxon>
        <taxon>Hymenoptera</taxon>
        <taxon>Apocrita</taxon>
        <taxon>Ichneumonoidea</taxon>
        <taxon>Braconidae</taxon>
        <taxon>Braconinae</taxon>
        <taxon>Bracon</taxon>
    </lineage>
</organism>
<gene>
    <name evidence="3" type="ORF">BBRV_LOCUS55420</name>
</gene>
<feature type="region of interest" description="Disordered" evidence="2">
    <location>
        <begin position="315"/>
        <end position="337"/>
    </location>
</feature>
<feature type="compositionally biased region" description="Acidic residues" evidence="2">
    <location>
        <begin position="378"/>
        <end position="389"/>
    </location>
</feature>
<dbReference type="AlphaFoldDB" id="A0A6V7JPD5"/>
<protein>
    <submittedName>
        <fullName evidence="3">Uncharacterized protein</fullName>
    </submittedName>
</protein>